<name>A0A645G4E0_9ZZZZ</name>
<evidence type="ECO:0000313" key="1">
    <source>
        <dbReference type="EMBL" id="MPN21731.1"/>
    </source>
</evidence>
<protein>
    <submittedName>
        <fullName evidence="1">Uncharacterized protein</fullName>
    </submittedName>
</protein>
<dbReference type="AlphaFoldDB" id="A0A645G4E0"/>
<comment type="caution">
    <text evidence="1">The sequence shown here is derived from an EMBL/GenBank/DDBJ whole genome shotgun (WGS) entry which is preliminary data.</text>
</comment>
<dbReference type="EMBL" id="VSSQ01069781">
    <property type="protein sequence ID" value="MPN21731.1"/>
    <property type="molecule type" value="Genomic_DNA"/>
</dbReference>
<proteinExistence type="predicted"/>
<accession>A0A645G4E0</accession>
<gene>
    <name evidence="1" type="ORF">SDC9_169111</name>
</gene>
<sequence>MFVAFVFRIFIATFEAVFNKSIALVQKFTYIVQ</sequence>
<organism evidence="1">
    <name type="scientific">bioreactor metagenome</name>
    <dbReference type="NCBI Taxonomy" id="1076179"/>
    <lineage>
        <taxon>unclassified sequences</taxon>
        <taxon>metagenomes</taxon>
        <taxon>ecological metagenomes</taxon>
    </lineage>
</organism>
<reference evidence="1" key="1">
    <citation type="submission" date="2019-08" db="EMBL/GenBank/DDBJ databases">
        <authorList>
            <person name="Kucharzyk K."/>
            <person name="Murdoch R.W."/>
            <person name="Higgins S."/>
            <person name="Loffler F."/>
        </authorList>
    </citation>
    <scope>NUCLEOTIDE SEQUENCE</scope>
</reference>